<evidence type="ECO:0008006" key="3">
    <source>
        <dbReference type="Google" id="ProtNLM"/>
    </source>
</evidence>
<protein>
    <recommendedName>
        <fullName evidence="3">Knr4/Smi1-like domain-containing protein</fullName>
    </recommendedName>
</protein>
<dbReference type="AlphaFoldDB" id="A0A9J7BRI3"/>
<evidence type="ECO:0000313" key="2">
    <source>
        <dbReference type="Proteomes" id="UP001059380"/>
    </source>
</evidence>
<name>A0A9J7BRI3_9BACT</name>
<dbReference type="InterPro" id="IPR037883">
    <property type="entry name" value="Knr4/Smi1-like_sf"/>
</dbReference>
<dbReference type="SUPFAM" id="SSF160631">
    <property type="entry name" value="SMI1/KNR4-like"/>
    <property type="match status" value="1"/>
</dbReference>
<organism evidence="1 2">
    <name type="scientific">Occallatibacter riparius</name>
    <dbReference type="NCBI Taxonomy" id="1002689"/>
    <lineage>
        <taxon>Bacteria</taxon>
        <taxon>Pseudomonadati</taxon>
        <taxon>Acidobacteriota</taxon>
        <taxon>Terriglobia</taxon>
        <taxon>Terriglobales</taxon>
        <taxon>Acidobacteriaceae</taxon>
        <taxon>Occallatibacter</taxon>
    </lineage>
</organism>
<dbReference type="KEGG" id="orp:MOP44_23575"/>
<proteinExistence type="predicted"/>
<gene>
    <name evidence="1" type="ORF">MOP44_23575</name>
</gene>
<sequence length="398" mass="44944">MNSSDWRLVGFDANETALDGGKTPLPGHVREVFLLRPEIELPYSVDGHVWPSVWGMSDQSQENENGLWPNLARMQQRLVQQGRTAILVAVELLVPKNPPGLGFPYSLIDSTPEPQTVPEGSTCLGFDVADAGFLSALSNCGYSGEERAVLRARWRDRINDFGLLKSEEDALEFKELSDARVPEHAPFWVYRLSRLHVSERLHRIREKLQHLRSVDVSLKQYGAKSHEYRLGPSLGEMQLQQYERQHGVELPYEYRGFLMEVGHGCAGPFNGLFALDSRDPEFLNMYGGDLAKPFPWTSSFNPDQWQRGDDTGNVEGIEWDKDGKFVGMFLPGALYLCHQGCAIRNFLIVSGPSKGEVWREDQAGGKGIFPEVDGHGKRIGFLDWYEQWLDRSLQSFTA</sequence>
<evidence type="ECO:0000313" key="1">
    <source>
        <dbReference type="EMBL" id="UWZ83534.1"/>
    </source>
</evidence>
<dbReference type="RefSeq" id="WP_260792869.1">
    <property type="nucleotide sequence ID" value="NZ_CP093313.1"/>
</dbReference>
<reference evidence="1" key="1">
    <citation type="submission" date="2021-04" db="EMBL/GenBank/DDBJ databases">
        <title>Phylogenetic analysis of Acidobacteriaceae.</title>
        <authorList>
            <person name="Qiu L."/>
            <person name="Zhang Q."/>
        </authorList>
    </citation>
    <scope>NUCLEOTIDE SEQUENCE</scope>
    <source>
        <strain evidence="1">DSM 25168</strain>
    </source>
</reference>
<dbReference type="Proteomes" id="UP001059380">
    <property type="component" value="Chromosome"/>
</dbReference>
<accession>A0A9J7BRI3</accession>
<keyword evidence="2" id="KW-1185">Reference proteome</keyword>
<dbReference type="EMBL" id="CP093313">
    <property type="protein sequence ID" value="UWZ83534.1"/>
    <property type="molecule type" value="Genomic_DNA"/>
</dbReference>